<gene>
    <name evidence="1" type="ORF">K458DRAFT_466854</name>
</gene>
<reference evidence="1" key="1">
    <citation type="journal article" date="2020" name="Stud. Mycol.">
        <title>101 Dothideomycetes genomes: a test case for predicting lifestyles and emergence of pathogens.</title>
        <authorList>
            <person name="Haridas S."/>
            <person name="Albert R."/>
            <person name="Binder M."/>
            <person name="Bloem J."/>
            <person name="Labutti K."/>
            <person name="Salamov A."/>
            <person name="Andreopoulos B."/>
            <person name="Baker S."/>
            <person name="Barry K."/>
            <person name="Bills G."/>
            <person name="Bluhm B."/>
            <person name="Cannon C."/>
            <person name="Castanera R."/>
            <person name="Culley D."/>
            <person name="Daum C."/>
            <person name="Ezra D."/>
            <person name="Gonzalez J."/>
            <person name="Henrissat B."/>
            <person name="Kuo A."/>
            <person name="Liang C."/>
            <person name="Lipzen A."/>
            <person name="Lutzoni F."/>
            <person name="Magnuson J."/>
            <person name="Mondo S."/>
            <person name="Nolan M."/>
            <person name="Ohm R."/>
            <person name="Pangilinan J."/>
            <person name="Park H.-J."/>
            <person name="Ramirez L."/>
            <person name="Alfaro M."/>
            <person name="Sun H."/>
            <person name="Tritt A."/>
            <person name="Yoshinaga Y."/>
            <person name="Zwiers L.-H."/>
            <person name="Turgeon B."/>
            <person name="Goodwin S."/>
            <person name="Spatafora J."/>
            <person name="Crous P."/>
            <person name="Grigoriev I."/>
        </authorList>
    </citation>
    <scope>NUCLEOTIDE SEQUENCE</scope>
    <source>
        <strain evidence="1">CBS 122367</strain>
    </source>
</reference>
<dbReference type="PANTHER" id="PTHR40619">
    <property type="entry name" value="FUNGAL STAND N-TERMINAL GOODBYE DOMAIN-CONTAINING PROTEIN"/>
    <property type="match status" value="1"/>
</dbReference>
<proteinExistence type="predicted"/>
<organism evidence="1 2">
    <name type="scientific">Lentithecium fluviatile CBS 122367</name>
    <dbReference type="NCBI Taxonomy" id="1168545"/>
    <lineage>
        <taxon>Eukaryota</taxon>
        <taxon>Fungi</taxon>
        <taxon>Dikarya</taxon>
        <taxon>Ascomycota</taxon>
        <taxon>Pezizomycotina</taxon>
        <taxon>Dothideomycetes</taxon>
        <taxon>Pleosporomycetidae</taxon>
        <taxon>Pleosporales</taxon>
        <taxon>Massarineae</taxon>
        <taxon>Lentitheciaceae</taxon>
        <taxon>Lentithecium</taxon>
    </lineage>
</organism>
<dbReference type="AlphaFoldDB" id="A0A6G1IFT4"/>
<evidence type="ECO:0000313" key="1">
    <source>
        <dbReference type="EMBL" id="KAF2677086.1"/>
    </source>
</evidence>
<dbReference type="EMBL" id="MU005626">
    <property type="protein sequence ID" value="KAF2677086.1"/>
    <property type="molecule type" value="Genomic_DNA"/>
</dbReference>
<evidence type="ECO:0000313" key="2">
    <source>
        <dbReference type="Proteomes" id="UP000799291"/>
    </source>
</evidence>
<keyword evidence="2" id="KW-1185">Reference proteome</keyword>
<sequence length="129" mass="14744">PALEWQIDPQVLYGLLNIPNLEVDNIKHVERQKRTFSGKDIARVEQIVRAYGFKSWLITPASTKLLIRGEAKGLQYISPLSHLCSTLAQAFRAKKYTVSLSFFCGFHVHEDDKYYGGGAMLRNWIAQLF</sequence>
<name>A0A6G1IFT4_9PLEO</name>
<dbReference type="PANTHER" id="PTHR40619:SF3">
    <property type="entry name" value="FUNGAL STAND N-TERMINAL GOODBYE DOMAIN-CONTAINING PROTEIN"/>
    <property type="match status" value="1"/>
</dbReference>
<accession>A0A6G1IFT4</accession>
<protein>
    <submittedName>
        <fullName evidence="1">Uncharacterized protein</fullName>
    </submittedName>
</protein>
<dbReference type="Proteomes" id="UP000799291">
    <property type="component" value="Unassembled WGS sequence"/>
</dbReference>
<feature type="non-terminal residue" evidence="1">
    <location>
        <position position="1"/>
    </location>
</feature>
<dbReference type="OrthoDB" id="3730111at2759"/>